<dbReference type="EMBL" id="JACHOC010000015">
    <property type="protein sequence ID" value="MBB4625217.1"/>
    <property type="molecule type" value="Genomic_DNA"/>
</dbReference>
<evidence type="ECO:0000313" key="1">
    <source>
        <dbReference type="EMBL" id="MBB4625217.1"/>
    </source>
</evidence>
<accession>A0ABR6KUM6</accession>
<name>A0ABR6KUM6_9BACT</name>
<dbReference type="Proteomes" id="UP000533637">
    <property type="component" value="Unassembled WGS sequence"/>
</dbReference>
<proteinExistence type="predicted"/>
<protein>
    <submittedName>
        <fullName evidence="1">Uncharacterized protein</fullName>
    </submittedName>
</protein>
<dbReference type="RefSeq" id="WP_183672519.1">
    <property type="nucleotide sequence ID" value="NZ_BMPB01000023.1"/>
</dbReference>
<reference evidence="1 2" key="1">
    <citation type="submission" date="2020-08" db="EMBL/GenBank/DDBJ databases">
        <title>Genomic Encyclopedia of Type Strains, Phase IV (KMG-IV): sequencing the most valuable type-strain genomes for metagenomic binning, comparative biology and taxonomic classification.</title>
        <authorList>
            <person name="Goeker M."/>
        </authorList>
    </citation>
    <scope>NUCLEOTIDE SEQUENCE [LARGE SCALE GENOMIC DNA]</scope>
    <source>
        <strain evidence="1 2">DSM 102983</strain>
    </source>
</reference>
<evidence type="ECO:0000313" key="2">
    <source>
        <dbReference type="Proteomes" id="UP000533637"/>
    </source>
</evidence>
<keyword evidence="2" id="KW-1185">Reference proteome</keyword>
<gene>
    <name evidence="1" type="ORF">GGQ57_005169</name>
</gene>
<organism evidence="1 2">
    <name type="scientific">Parabacteroides faecis</name>
    <dbReference type="NCBI Taxonomy" id="1217282"/>
    <lineage>
        <taxon>Bacteria</taxon>
        <taxon>Pseudomonadati</taxon>
        <taxon>Bacteroidota</taxon>
        <taxon>Bacteroidia</taxon>
        <taxon>Bacteroidales</taxon>
        <taxon>Tannerellaceae</taxon>
        <taxon>Parabacteroides</taxon>
    </lineage>
</organism>
<sequence>MYEELKALFGKETPSVRKFQKILNELPPVRRLHYLQLAYKAAFCEWDVMDVRYRLFLTHLFTRDWQRTLNFLLESTVLGTLQFDLQEPGIIQRFIGQLENPENSPNPSFLHLAFSLSLVFPYSWSVGYLGDKLRTQILTSEDLLRLNDKTLLGSDPGDKFHCDYKEVMKNKGKKPC</sequence>
<comment type="caution">
    <text evidence="1">The sequence shown here is derived from an EMBL/GenBank/DDBJ whole genome shotgun (WGS) entry which is preliminary data.</text>
</comment>